<dbReference type="OrthoDB" id="6313827at2"/>
<comment type="caution">
    <text evidence="2">The sequence shown here is derived from an EMBL/GenBank/DDBJ whole genome shotgun (WGS) entry which is preliminary data.</text>
</comment>
<evidence type="ECO:0000256" key="1">
    <source>
        <dbReference type="PIRSR" id="PIRSR607822-1"/>
    </source>
</evidence>
<dbReference type="SMART" id="SM01260">
    <property type="entry name" value="LANC_like"/>
    <property type="match status" value="1"/>
</dbReference>
<gene>
    <name evidence="2" type="ORF">CLV59_111181</name>
</gene>
<protein>
    <submittedName>
        <fullName evidence="2">Lanthionine synthetase-like protein</fullName>
    </submittedName>
</protein>
<dbReference type="RefSeq" id="WP_111595283.1">
    <property type="nucleotide sequence ID" value="NZ_QLMA01000011.1"/>
</dbReference>
<dbReference type="GO" id="GO:0046872">
    <property type="term" value="F:metal ion binding"/>
    <property type="evidence" value="ECO:0007669"/>
    <property type="project" value="UniProtKB-KW"/>
</dbReference>
<dbReference type="InterPro" id="IPR007822">
    <property type="entry name" value="LANC-like"/>
</dbReference>
<dbReference type="Proteomes" id="UP000249819">
    <property type="component" value="Unassembled WGS sequence"/>
</dbReference>
<dbReference type="AlphaFoldDB" id="A0A327VMH0"/>
<reference evidence="2 3" key="1">
    <citation type="submission" date="2018-06" db="EMBL/GenBank/DDBJ databases">
        <title>Genomic Encyclopedia of Archaeal and Bacterial Type Strains, Phase II (KMG-II): from individual species to whole genera.</title>
        <authorList>
            <person name="Goeker M."/>
        </authorList>
    </citation>
    <scope>NUCLEOTIDE SEQUENCE [LARGE SCALE GENOMIC DNA]</scope>
    <source>
        <strain evidence="2 3">DSM 29821</strain>
    </source>
</reference>
<keyword evidence="1" id="KW-0862">Zinc</keyword>
<organism evidence="2 3">
    <name type="scientific">Chitinophaga dinghuensis</name>
    <dbReference type="NCBI Taxonomy" id="1539050"/>
    <lineage>
        <taxon>Bacteria</taxon>
        <taxon>Pseudomonadati</taxon>
        <taxon>Bacteroidota</taxon>
        <taxon>Chitinophagia</taxon>
        <taxon>Chitinophagales</taxon>
        <taxon>Chitinophagaceae</taxon>
        <taxon>Chitinophaga</taxon>
    </lineage>
</organism>
<dbReference type="EMBL" id="QLMA01000011">
    <property type="protein sequence ID" value="RAJ74061.1"/>
    <property type="molecule type" value="Genomic_DNA"/>
</dbReference>
<evidence type="ECO:0000313" key="3">
    <source>
        <dbReference type="Proteomes" id="UP000249819"/>
    </source>
</evidence>
<evidence type="ECO:0000313" key="2">
    <source>
        <dbReference type="EMBL" id="RAJ74061.1"/>
    </source>
</evidence>
<keyword evidence="1" id="KW-0479">Metal-binding</keyword>
<sequence length="376" mass="42375">MLSSFPLRQLQEWSQYLELHLPYFKRFDVSYGKSGIALFYLYKYKLLQETADLIAFHQLTADAIDQMTTMASKDQYFIQLTELAFFLRLYQEEITIEHDITALLEQIDDMLVKAAMMQIQQQQLDGFSGAGFQVYYLLHTRGQHPLLNTFIEQVATQVQQSGSYAISLQPGQKAQPGIIHGISFLLLILSGCLQKNILPEICQDLLKGISNYLLSHRQEETVYHTYFPHTFGHPSFSRLNICYGDAGILTALLKSAQVTGDQSLMEFVERGIAFSAGRRSADQNGIDNNGILYGYSGISLWLQRLQQQGIGINAGDMLWWQQQQENGIAGLNISSLGIPASQLKPLSFAEGATGAFVAMMSRHLQDNRFCSLLYLP</sequence>
<dbReference type="Gene3D" id="1.50.10.20">
    <property type="match status" value="1"/>
</dbReference>
<dbReference type="Pfam" id="PF05147">
    <property type="entry name" value="LANC_like"/>
    <property type="match status" value="1"/>
</dbReference>
<accession>A0A327VMH0</accession>
<dbReference type="GO" id="GO:0031179">
    <property type="term" value="P:peptide modification"/>
    <property type="evidence" value="ECO:0007669"/>
    <property type="project" value="InterPro"/>
</dbReference>
<dbReference type="PRINTS" id="PR01950">
    <property type="entry name" value="LANCSUPER"/>
</dbReference>
<name>A0A327VMH0_9BACT</name>
<proteinExistence type="predicted"/>
<dbReference type="SUPFAM" id="SSF158745">
    <property type="entry name" value="LanC-like"/>
    <property type="match status" value="1"/>
</dbReference>
<keyword evidence="3" id="KW-1185">Reference proteome</keyword>
<feature type="binding site" evidence="1">
    <location>
        <position position="242"/>
    </location>
    <ligand>
        <name>Zn(2+)</name>
        <dbReference type="ChEBI" id="CHEBI:29105"/>
    </ligand>
</feature>